<protein>
    <submittedName>
        <fullName evidence="2">Uncharacterized protein</fullName>
    </submittedName>
</protein>
<feature type="region of interest" description="Disordered" evidence="1">
    <location>
        <begin position="121"/>
        <end position="170"/>
    </location>
</feature>
<proteinExistence type="predicted"/>
<name>A0AAE0GZX0_9CHLO</name>
<sequence>MPLPLNLRDLLDSTTKLSRFKLGFTTSALGHQKLVLEGLKHFTPWFQQLQESHRQELLEVVMDPTAKLFKQVGQRLLPGPTIPIPQQNATAVQAGVICKTFAAATRALKAAEALVAGWDAGDERVRSSDDEDEEERDSPPKRKRTEKRFASPEPTKRKKNSPTSSRKRAKAFSRVRRAYCATMRVARALEDAPHAFGEELEWSIRPAACPDIARGAGTECDVVTVDDLEDAQECVAIDLDKYVAFLRGSAVIWHAHLRKCPDAEMDSLPDPRKEDWLDELPAGRKLKFRDEKETVGDLKGVNNDSIGKQRGVLEAATKAFNGDYYAADLVQHATGVSSNLHVAYGPLQGLSLALPQPVETAPPEYREMFQTHDGRVLTRPPKHYTREEFGYRLLQFARTIPDSYEREIHFYHMYVLDVFTKLDSYEVKCVAEYDKYLPQRIASGFILSWNPDMLHATWSRFIQARKDSGLSMTKSAGKTIKAEGGDRHVAEDAEVCAGMFPMESGEGLKEKLQIPARLFFLWWRPQEEGQGVQQVTG</sequence>
<reference evidence="2 3" key="1">
    <citation type="journal article" date="2015" name="Genome Biol. Evol.">
        <title>Comparative Genomics of a Bacterivorous Green Alga Reveals Evolutionary Causalities and Consequences of Phago-Mixotrophic Mode of Nutrition.</title>
        <authorList>
            <person name="Burns J.A."/>
            <person name="Paasch A."/>
            <person name="Narechania A."/>
            <person name="Kim E."/>
        </authorList>
    </citation>
    <scope>NUCLEOTIDE SEQUENCE [LARGE SCALE GENOMIC DNA]</scope>
    <source>
        <strain evidence="2 3">PLY_AMNH</strain>
    </source>
</reference>
<dbReference type="EMBL" id="LGRX02000941">
    <property type="protein sequence ID" value="KAK3287246.1"/>
    <property type="molecule type" value="Genomic_DNA"/>
</dbReference>
<organism evidence="2 3">
    <name type="scientific">Cymbomonas tetramitiformis</name>
    <dbReference type="NCBI Taxonomy" id="36881"/>
    <lineage>
        <taxon>Eukaryota</taxon>
        <taxon>Viridiplantae</taxon>
        <taxon>Chlorophyta</taxon>
        <taxon>Pyramimonadophyceae</taxon>
        <taxon>Pyramimonadales</taxon>
        <taxon>Pyramimonadaceae</taxon>
        <taxon>Cymbomonas</taxon>
    </lineage>
</organism>
<keyword evidence="3" id="KW-1185">Reference proteome</keyword>
<feature type="compositionally biased region" description="Basic residues" evidence="1">
    <location>
        <begin position="156"/>
        <end position="170"/>
    </location>
</feature>
<accession>A0AAE0GZX0</accession>
<dbReference type="Proteomes" id="UP001190700">
    <property type="component" value="Unassembled WGS sequence"/>
</dbReference>
<dbReference type="AlphaFoldDB" id="A0AAE0GZX0"/>
<comment type="caution">
    <text evidence="2">The sequence shown here is derived from an EMBL/GenBank/DDBJ whole genome shotgun (WGS) entry which is preliminary data.</text>
</comment>
<gene>
    <name evidence="2" type="ORF">CYMTET_5235</name>
</gene>
<evidence type="ECO:0000313" key="2">
    <source>
        <dbReference type="EMBL" id="KAK3287246.1"/>
    </source>
</evidence>
<evidence type="ECO:0000313" key="3">
    <source>
        <dbReference type="Proteomes" id="UP001190700"/>
    </source>
</evidence>
<evidence type="ECO:0000256" key="1">
    <source>
        <dbReference type="SAM" id="MobiDB-lite"/>
    </source>
</evidence>